<dbReference type="Proteomes" id="UP000216961">
    <property type="component" value="Unassembled WGS sequence"/>
</dbReference>
<dbReference type="RefSeq" id="WP_095328599.1">
    <property type="nucleotide sequence ID" value="NZ_NPBQ01000013.1"/>
</dbReference>
<dbReference type="AlphaFoldDB" id="A0AA91Z2G1"/>
<gene>
    <name evidence="1" type="ORF">CHH57_01735</name>
</gene>
<reference evidence="1 2" key="1">
    <citation type="submission" date="2017-07" db="EMBL/GenBank/DDBJ databases">
        <title>Isolation and whole genome analysis of endospore-forming bacteria from heroin.</title>
        <authorList>
            <person name="Kalinowski J."/>
            <person name="Ahrens B."/>
            <person name="Al-Dilaimi A."/>
            <person name="Winkler A."/>
            <person name="Wibberg D."/>
            <person name="Schleenbecker U."/>
            <person name="Ruckert C."/>
            <person name="Wolfel R."/>
            <person name="Grass G."/>
        </authorList>
    </citation>
    <scope>NUCLEOTIDE SEQUENCE [LARGE SCALE GENOMIC DNA]</scope>
    <source>
        <strain evidence="1 2">7521-2</strain>
    </source>
</reference>
<evidence type="ECO:0000313" key="1">
    <source>
        <dbReference type="EMBL" id="PAD85057.1"/>
    </source>
</evidence>
<name>A0AA91Z2G1_NIACI</name>
<sequence>MFFITTYQGNKRFCNTCQYSQNCKMIDHDTIKLFQPYFKTYESIKQLNDICFYYEPKEWLTKEWKGLDEYIKYLDKEVYVHIHPDQTKLDYDRRICLVYMGNHYYVSLFSWLDGSAIQDGKINYIFWFEVLKNKRILRNEKGSIKIT</sequence>
<proteinExistence type="predicted"/>
<evidence type="ECO:0000313" key="2">
    <source>
        <dbReference type="Proteomes" id="UP000216961"/>
    </source>
</evidence>
<organism evidence="1 2">
    <name type="scientific">Niallia circulans</name>
    <name type="common">Bacillus circulans</name>
    <dbReference type="NCBI Taxonomy" id="1397"/>
    <lineage>
        <taxon>Bacteria</taxon>
        <taxon>Bacillati</taxon>
        <taxon>Bacillota</taxon>
        <taxon>Bacilli</taxon>
        <taxon>Bacillales</taxon>
        <taxon>Bacillaceae</taxon>
        <taxon>Niallia</taxon>
    </lineage>
</organism>
<accession>A0AA91Z2G1</accession>
<dbReference type="EMBL" id="NPBQ01000013">
    <property type="protein sequence ID" value="PAD85057.1"/>
    <property type="molecule type" value="Genomic_DNA"/>
</dbReference>
<protein>
    <submittedName>
        <fullName evidence="1">Uncharacterized protein</fullName>
    </submittedName>
</protein>
<comment type="caution">
    <text evidence="1">The sequence shown here is derived from an EMBL/GenBank/DDBJ whole genome shotgun (WGS) entry which is preliminary data.</text>
</comment>